<organism evidence="4 5">
    <name type="scientific">Micromonospora pallida</name>
    <dbReference type="NCBI Taxonomy" id="145854"/>
    <lineage>
        <taxon>Bacteria</taxon>
        <taxon>Bacillati</taxon>
        <taxon>Actinomycetota</taxon>
        <taxon>Actinomycetes</taxon>
        <taxon>Micromonosporales</taxon>
        <taxon>Micromonosporaceae</taxon>
        <taxon>Micromonospora</taxon>
    </lineage>
</organism>
<dbReference type="InterPro" id="IPR032830">
    <property type="entry name" value="XPB/Ssl2_N"/>
</dbReference>
<accession>A0A1C6T6H9</accession>
<feature type="domain" description="WYL" evidence="2">
    <location>
        <begin position="758"/>
        <end position="819"/>
    </location>
</feature>
<evidence type="ECO:0000313" key="4">
    <source>
        <dbReference type="EMBL" id="SCL37384.1"/>
    </source>
</evidence>
<keyword evidence="4" id="KW-0547">Nucleotide-binding</keyword>
<dbReference type="PANTHER" id="PTHR48125">
    <property type="entry name" value="LP07818P1"/>
    <property type="match status" value="1"/>
</dbReference>
<dbReference type="EMBL" id="FMHW01000002">
    <property type="protein sequence ID" value="SCL37384.1"/>
    <property type="molecule type" value="Genomic_DNA"/>
</dbReference>
<keyword evidence="4" id="KW-0347">Helicase</keyword>
<evidence type="ECO:0000259" key="3">
    <source>
        <dbReference type="Pfam" id="PF13625"/>
    </source>
</evidence>
<keyword evidence="4" id="KW-0378">Hydrolase</keyword>
<dbReference type="GO" id="GO:0004386">
    <property type="term" value="F:helicase activity"/>
    <property type="evidence" value="ECO:0007669"/>
    <property type="project" value="UniProtKB-KW"/>
</dbReference>
<protein>
    <submittedName>
        <fullName evidence="4">Helicase conserved C-terminal domain-containing protein</fullName>
    </submittedName>
</protein>
<dbReference type="RefSeq" id="WP_091647318.1">
    <property type="nucleotide sequence ID" value="NZ_FMHW01000002.1"/>
</dbReference>
<reference evidence="5" key="1">
    <citation type="submission" date="2016-06" db="EMBL/GenBank/DDBJ databases">
        <authorList>
            <person name="Varghese N."/>
            <person name="Submissions Spin"/>
        </authorList>
    </citation>
    <scope>NUCLEOTIDE SEQUENCE [LARGE SCALE GENOMIC DNA]</scope>
    <source>
        <strain evidence="5">DSM 43817</strain>
    </source>
</reference>
<proteinExistence type="predicted"/>
<dbReference type="AlphaFoldDB" id="A0A1C6T6H9"/>
<dbReference type="STRING" id="145854.GA0074692_4648"/>
<evidence type="ECO:0000313" key="5">
    <source>
        <dbReference type="Proteomes" id="UP000198959"/>
    </source>
</evidence>
<keyword evidence="5" id="KW-1185">Reference proteome</keyword>
<dbReference type="Proteomes" id="UP000198959">
    <property type="component" value="Unassembled WGS sequence"/>
</dbReference>
<name>A0A1C6T6H9_9ACTN</name>
<dbReference type="PROSITE" id="PS52050">
    <property type="entry name" value="WYL"/>
    <property type="match status" value="1"/>
</dbReference>
<gene>
    <name evidence="4" type="ORF">GA0074692_4648</name>
</gene>
<feature type="region of interest" description="Disordered" evidence="1">
    <location>
        <begin position="185"/>
        <end position="209"/>
    </location>
</feature>
<dbReference type="Pfam" id="PF13625">
    <property type="entry name" value="Helicase_C_3"/>
    <property type="match status" value="1"/>
</dbReference>
<dbReference type="PANTHER" id="PTHR48125:SF10">
    <property type="entry name" value="OS12G0136300 PROTEIN"/>
    <property type="match status" value="1"/>
</dbReference>
<keyword evidence="4" id="KW-0067">ATP-binding</keyword>
<sequence>MATSLADHLRTLGDEALAALLARRPDLVVPVPADLSALAARAQSRVSVARALDGLDHFTLQILDAARLTRGPGGGTSVEAVLAMATAGPRPPAPTAIRAALLRLRELFLLYGPEHDLHVVASVDEVSAYPAGLGRPAAELDPATAALCADPAKLRRTLLAAPPSARAILDRLAAGPPVGTVAPGALRAPASGGEDIVPADPTNGGPPTGSPVRWLVDHRLLVPISGAESGGAGAVELPREIGLLLRRETGPLGPLRTEPPAVTAASRDPKVVDNAGAGQTMEVVRHTETLLEALAADPAAVLKTGGIGVRDLRRLAKVTGLDETTTALLLETAHAAGLIGELDLPGVTTTRYGADQQVLPTGGYEVWRAVSLARRWEQLTRAWLTMTRQAGLVGQRDDRDRPIGVLSAEAERAGAPAARRAVLTVLADLPPATAPTPDEVLELLDWRTPRRSRGREAAHREMLVEAATLGVTGLGALTSYGRLLVADAEAQVTGTDDPLGVRTDPDEQSTAVRALEALLPQPVDHFLVQADLTVVVPGPPEPTLAAELDVVAEHESAGGASVHRITTASVRRALDAGWSAEDLHSLFRIRSRTPIPQGLTYLVDDVARRHGGLRTGAAGAYLRSDDEALLAEVLADRRLEGLSLRRLAPTVLVTPYQVGRLMVALRDNGYAPVPEDAAGAAVLARPKARRAPSRMPVATRSVDPLAAARLTPPRLLGIVEQIRRGEAAARAARRAPSVLRGVAPEGGGPVAVPGHRDALAVLQQAVRDKALVWVGYVDAHGAAVSRLVRPVSIGAGYLRAEDERTEMLHTFALHRITAAVREE</sequence>
<dbReference type="InterPro" id="IPR026881">
    <property type="entry name" value="WYL_dom"/>
</dbReference>
<evidence type="ECO:0000256" key="1">
    <source>
        <dbReference type="SAM" id="MobiDB-lite"/>
    </source>
</evidence>
<feature type="domain" description="Helicase XPB/Ssl2 N-terminal" evidence="3">
    <location>
        <begin position="526"/>
        <end position="648"/>
    </location>
</feature>
<dbReference type="OrthoDB" id="3415124at2"/>
<evidence type="ECO:0000259" key="2">
    <source>
        <dbReference type="Pfam" id="PF13280"/>
    </source>
</evidence>
<dbReference type="Pfam" id="PF13280">
    <property type="entry name" value="WYL"/>
    <property type="match status" value="1"/>
</dbReference>